<keyword evidence="5" id="KW-0547">Nucleotide-binding</keyword>
<feature type="transmembrane region" description="Helical" evidence="9">
    <location>
        <begin position="42"/>
        <end position="60"/>
    </location>
</feature>
<dbReference type="Gene3D" id="1.20.5.1930">
    <property type="match status" value="1"/>
</dbReference>
<feature type="domain" description="Signal transduction histidine kinase subgroup 3 dimerisation and phosphoacceptor" evidence="11">
    <location>
        <begin position="394"/>
        <end position="459"/>
    </location>
</feature>
<evidence type="ECO:0000256" key="4">
    <source>
        <dbReference type="ARBA" id="ARBA00022679"/>
    </source>
</evidence>
<dbReference type="PANTHER" id="PTHR24421">
    <property type="entry name" value="NITRATE/NITRITE SENSOR PROTEIN NARX-RELATED"/>
    <property type="match status" value="1"/>
</dbReference>
<keyword evidence="7" id="KW-0067">ATP-binding</keyword>
<protein>
    <recommendedName>
        <fullName evidence="2">histidine kinase</fullName>
        <ecNumber evidence="2">2.7.13.3</ecNumber>
    </recommendedName>
</protein>
<evidence type="ECO:0000256" key="6">
    <source>
        <dbReference type="ARBA" id="ARBA00022777"/>
    </source>
</evidence>
<dbReference type="AlphaFoldDB" id="A0A2V5IVE8"/>
<dbReference type="SUPFAM" id="SSF55874">
    <property type="entry name" value="ATPase domain of HSP90 chaperone/DNA topoisomerase II/histidine kinase"/>
    <property type="match status" value="1"/>
</dbReference>
<dbReference type="InterPro" id="IPR050482">
    <property type="entry name" value="Sensor_HK_TwoCompSys"/>
</dbReference>
<dbReference type="InterPro" id="IPR011712">
    <property type="entry name" value="Sig_transdc_His_kin_sub3_dim/P"/>
</dbReference>
<dbReference type="EC" id="2.7.13.3" evidence="2"/>
<evidence type="ECO:0000256" key="5">
    <source>
        <dbReference type="ARBA" id="ARBA00022741"/>
    </source>
</evidence>
<evidence type="ECO:0000256" key="7">
    <source>
        <dbReference type="ARBA" id="ARBA00022840"/>
    </source>
</evidence>
<evidence type="ECO:0000313" key="12">
    <source>
        <dbReference type="EMBL" id="PYI38114.1"/>
    </source>
</evidence>
<feature type="transmembrane region" description="Helical" evidence="9">
    <location>
        <begin position="203"/>
        <end position="225"/>
    </location>
</feature>
<keyword evidence="4" id="KW-0808">Transferase</keyword>
<reference evidence="12 13" key="1">
    <citation type="submission" date="2018-05" db="EMBL/GenBank/DDBJ databases">
        <title>Genetic diversity of glacier-inhabiting Cryobacterium bacteria in China and description of Cryobacterium mengkeensis sp. nov. and Arthrobacter glacialis sp. nov.</title>
        <authorList>
            <person name="Liu Q."/>
            <person name="Xin Y.-H."/>
        </authorList>
    </citation>
    <scope>NUCLEOTIDE SEQUENCE [LARGE SCALE GENOMIC DNA]</scope>
    <source>
        <strain evidence="12 13">B7</strain>
    </source>
</reference>
<keyword evidence="3" id="KW-0597">Phosphoprotein</keyword>
<feature type="transmembrane region" description="Helical" evidence="9">
    <location>
        <begin position="18"/>
        <end position="36"/>
    </location>
</feature>
<feature type="transmembrane region" description="Helical" evidence="9">
    <location>
        <begin position="95"/>
        <end position="118"/>
    </location>
</feature>
<feature type="domain" description="Histidine kinase/HSP90-like ATPase" evidence="10">
    <location>
        <begin position="496"/>
        <end position="581"/>
    </location>
</feature>
<feature type="transmembrane region" description="Helical" evidence="9">
    <location>
        <begin position="169"/>
        <end position="191"/>
    </location>
</feature>
<dbReference type="GO" id="GO:0046983">
    <property type="term" value="F:protein dimerization activity"/>
    <property type="evidence" value="ECO:0007669"/>
    <property type="project" value="InterPro"/>
</dbReference>
<keyword evidence="6 12" id="KW-0418">Kinase</keyword>
<comment type="caution">
    <text evidence="12">The sequence shown here is derived from an EMBL/GenBank/DDBJ whole genome shotgun (WGS) entry which is preliminary data.</text>
</comment>
<dbReference type="Pfam" id="PF07730">
    <property type="entry name" value="HisKA_3"/>
    <property type="match status" value="1"/>
</dbReference>
<dbReference type="OrthoDB" id="5242012at2"/>
<evidence type="ECO:0000256" key="1">
    <source>
        <dbReference type="ARBA" id="ARBA00000085"/>
    </source>
</evidence>
<proteinExistence type="predicted"/>
<accession>A0A2V5IVE8</accession>
<evidence type="ECO:0000256" key="3">
    <source>
        <dbReference type="ARBA" id="ARBA00022553"/>
    </source>
</evidence>
<dbReference type="GO" id="GO:0016020">
    <property type="term" value="C:membrane"/>
    <property type="evidence" value="ECO:0007669"/>
    <property type="project" value="InterPro"/>
</dbReference>
<keyword evidence="9" id="KW-1133">Transmembrane helix</keyword>
<comment type="catalytic activity">
    <reaction evidence="1">
        <text>ATP + protein L-histidine = ADP + protein N-phospho-L-histidine.</text>
        <dbReference type="EC" id="2.7.13.3"/>
    </reaction>
</comment>
<feature type="transmembrane region" description="Helical" evidence="9">
    <location>
        <begin position="72"/>
        <end position="89"/>
    </location>
</feature>
<dbReference type="CDD" id="cd16917">
    <property type="entry name" value="HATPase_UhpB-NarQ-NarX-like"/>
    <property type="match status" value="1"/>
</dbReference>
<dbReference type="EMBL" id="QJVC01000012">
    <property type="protein sequence ID" value="PYI38114.1"/>
    <property type="molecule type" value="Genomic_DNA"/>
</dbReference>
<evidence type="ECO:0000313" key="13">
    <source>
        <dbReference type="Proteomes" id="UP000247980"/>
    </source>
</evidence>
<dbReference type="InterPro" id="IPR036890">
    <property type="entry name" value="HATPase_C_sf"/>
</dbReference>
<keyword evidence="9" id="KW-0472">Membrane</keyword>
<keyword evidence="13" id="KW-1185">Reference proteome</keyword>
<dbReference type="Proteomes" id="UP000247980">
    <property type="component" value="Unassembled WGS sequence"/>
</dbReference>
<evidence type="ECO:0000256" key="8">
    <source>
        <dbReference type="ARBA" id="ARBA00023012"/>
    </source>
</evidence>
<dbReference type="Pfam" id="PF02518">
    <property type="entry name" value="HATPase_c"/>
    <property type="match status" value="1"/>
</dbReference>
<dbReference type="Gene3D" id="3.30.565.10">
    <property type="entry name" value="Histidine kinase-like ATPase, C-terminal domain"/>
    <property type="match status" value="1"/>
</dbReference>
<evidence type="ECO:0000259" key="11">
    <source>
        <dbReference type="Pfam" id="PF07730"/>
    </source>
</evidence>
<evidence type="ECO:0000256" key="2">
    <source>
        <dbReference type="ARBA" id="ARBA00012438"/>
    </source>
</evidence>
<feature type="transmembrane region" description="Helical" evidence="9">
    <location>
        <begin position="130"/>
        <end position="149"/>
    </location>
</feature>
<dbReference type="GO" id="GO:0000155">
    <property type="term" value="F:phosphorelay sensor kinase activity"/>
    <property type="evidence" value="ECO:0007669"/>
    <property type="project" value="InterPro"/>
</dbReference>
<keyword evidence="9" id="KW-0812">Transmembrane</keyword>
<evidence type="ECO:0000256" key="9">
    <source>
        <dbReference type="SAM" id="Phobius"/>
    </source>
</evidence>
<keyword evidence="8" id="KW-0902">Two-component regulatory system</keyword>
<dbReference type="GO" id="GO:0005524">
    <property type="term" value="F:ATP binding"/>
    <property type="evidence" value="ECO:0007669"/>
    <property type="project" value="UniProtKB-KW"/>
</dbReference>
<dbReference type="RefSeq" id="WP_110485581.1">
    <property type="nucleotide sequence ID" value="NZ_QJVC01000012.1"/>
</dbReference>
<organism evidence="12 13">
    <name type="scientific">Arthrobacter psychrolactophilus</name>
    <dbReference type="NCBI Taxonomy" id="92442"/>
    <lineage>
        <taxon>Bacteria</taxon>
        <taxon>Bacillati</taxon>
        <taxon>Actinomycetota</taxon>
        <taxon>Actinomycetes</taxon>
        <taxon>Micrococcales</taxon>
        <taxon>Micrococcaceae</taxon>
        <taxon>Arthrobacter</taxon>
    </lineage>
</organism>
<name>A0A2V5IVE8_9MICC</name>
<dbReference type="InterPro" id="IPR003594">
    <property type="entry name" value="HATPase_dom"/>
</dbReference>
<gene>
    <name evidence="12" type="ORF">CVS30_12100</name>
</gene>
<sequence length="583" mass="61883">MAKKAPRLKLARSLDRSLVVIFVAGLSLAAMEWALLPVAGPIGHVMMLFPVVTVVYLLAGVRAWHRRPGNRLGALILFGGFAVFLGGMGNGDIPVFVAASTIGATLILAVIVHMLHAFPSGRLKGRLSKVTVSAAYMNSLLLQAPGYLFRTDPAAPFLFIADSPSVAALARMLQVWVGVVVMAATAFVLIRRLVQADPGQRRVLIPLFAYGSLAALFVPLSTQVLTPLLGMNMESQAALQLMVLGGIPIAFGHGMLRGGFAKTGELEELGSWLGASGGTRSALAAALVRALGDPTATLSFWLPRQGVFVNEDGTPVPSVAQSTNRGQEEIMVGSRKVGAIGYDTTVIEDPALIRAAGQVVAIAVDRERLTVELRESYGALQRSRERLVDAADRERRRIARDLHDGLQMQLVLLALEAQQLAKSPGSDAGTVERATHLRRGIDSAAAELRQLVHAVMPAALIERGLAAAAEDLIDRMPIPTTLELELDDGSCPSAVERTAYFVLAEALSNALKHSHATQIQVQLKIVEGWLHMEVCDDGTGGADLLAGTGIRGIGDRVDVQGGFFELASAPGEGTRIKVELPCA</sequence>
<evidence type="ECO:0000259" key="10">
    <source>
        <dbReference type="Pfam" id="PF02518"/>
    </source>
</evidence>
<dbReference type="PANTHER" id="PTHR24421:SF10">
    <property type="entry name" value="NITRATE_NITRITE SENSOR PROTEIN NARQ"/>
    <property type="match status" value="1"/>
</dbReference>